<evidence type="ECO:0000313" key="5">
    <source>
        <dbReference type="Proteomes" id="UP000216035"/>
    </source>
</evidence>
<dbReference type="RefSeq" id="WP_094487436.1">
    <property type="nucleotide sequence ID" value="NZ_NOXX01000225.1"/>
</dbReference>
<keyword evidence="2" id="KW-1277">Toxin-antitoxin system</keyword>
<reference evidence="4 5" key="1">
    <citation type="submission" date="2017-07" db="EMBL/GenBank/DDBJ databases">
        <title>Flavobacterium cyanobacteriorum sp. nov., isolated from cyanobacterial aggregates in a eutrophic lake.</title>
        <authorList>
            <person name="Cai H."/>
        </authorList>
    </citation>
    <scope>NUCLEOTIDE SEQUENCE [LARGE SCALE GENOMIC DNA]</scope>
    <source>
        <strain evidence="4 5">TH167</strain>
    </source>
</reference>
<evidence type="ECO:0000256" key="1">
    <source>
        <dbReference type="ARBA" id="ARBA00006226"/>
    </source>
</evidence>
<proteinExistence type="inferred from homology"/>
<dbReference type="Proteomes" id="UP000216035">
    <property type="component" value="Unassembled WGS sequence"/>
</dbReference>
<dbReference type="OrthoDB" id="7173315at2"/>
<comment type="caution">
    <text evidence="4">The sequence shown here is derived from an EMBL/GenBank/DDBJ whole genome shotgun (WGS) entry which is preliminary data.</text>
</comment>
<dbReference type="EMBL" id="NOXX01000225">
    <property type="protein sequence ID" value="OYQ39563.1"/>
    <property type="molecule type" value="Genomic_DNA"/>
</dbReference>
<dbReference type="PANTHER" id="PTHR33755">
    <property type="entry name" value="TOXIN PARE1-RELATED"/>
    <property type="match status" value="1"/>
</dbReference>
<gene>
    <name evidence="4" type="ORF">CHX27_14290</name>
</gene>
<evidence type="ECO:0000313" key="4">
    <source>
        <dbReference type="EMBL" id="OYQ39563.1"/>
    </source>
</evidence>
<dbReference type="PIRSF" id="PIRSF029218">
    <property type="entry name" value="ParE"/>
    <property type="match status" value="1"/>
</dbReference>
<sequence>MKYRITEAAYNDLSDIYLYTFQNWSENQASKYFESIIEEIQLFSENPEKAKPMPKVGADFFYFRALSHYVFFKKNRETIEVVRILHKMMDFSQHLE</sequence>
<dbReference type="Pfam" id="PF05016">
    <property type="entry name" value="ParE_toxin"/>
    <property type="match status" value="1"/>
</dbReference>
<dbReference type="InterPro" id="IPR007712">
    <property type="entry name" value="RelE/ParE_toxin"/>
</dbReference>
<name>A0A255ZDD3_9FLAO</name>
<dbReference type="InterPro" id="IPR035093">
    <property type="entry name" value="RelE/ParE_toxin_dom_sf"/>
</dbReference>
<dbReference type="PANTHER" id="PTHR33755:SF9">
    <property type="entry name" value="TOXIN PARE1"/>
    <property type="match status" value="1"/>
</dbReference>
<keyword evidence="5" id="KW-1185">Reference proteome</keyword>
<dbReference type="InterPro" id="IPR051803">
    <property type="entry name" value="TA_system_RelE-like_toxin"/>
</dbReference>
<accession>A0A255ZDD3</accession>
<dbReference type="InterPro" id="IPR028344">
    <property type="entry name" value="ParE1/4"/>
</dbReference>
<evidence type="ECO:0000256" key="3">
    <source>
        <dbReference type="PIRNR" id="PIRNR029218"/>
    </source>
</evidence>
<comment type="similarity">
    <text evidence="1 3">Belongs to the RelE toxin family.</text>
</comment>
<dbReference type="AlphaFoldDB" id="A0A255ZDD3"/>
<protein>
    <recommendedName>
        <fullName evidence="3">Toxin</fullName>
    </recommendedName>
</protein>
<organism evidence="4 5">
    <name type="scientific">Flavobacterium aurantiibacter</name>
    <dbReference type="NCBI Taxonomy" id="2023067"/>
    <lineage>
        <taxon>Bacteria</taxon>
        <taxon>Pseudomonadati</taxon>
        <taxon>Bacteroidota</taxon>
        <taxon>Flavobacteriia</taxon>
        <taxon>Flavobacteriales</taxon>
        <taxon>Flavobacteriaceae</taxon>
        <taxon>Flavobacterium</taxon>
    </lineage>
</organism>
<evidence type="ECO:0000256" key="2">
    <source>
        <dbReference type="ARBA" id="ARBA00022649"/>
    </source>
</evidence>
<dbReference type="Gene3D" id="3.30.2310.20">
    <property type="entry name" value="RelE-like"/>
    <property type="match status" value="1"/>
</dbReference>